<sequence length="354" mass="40501">MAKRHTYIIEVKFVNFRDECAIGTQTSGYLMSNGRTDTFDFKRNGFTITAERSTIYVDGTILSSDRNGLYGQVLKGLLVYYALSNDYPKVKSISIVRKRKNPYTDITYSETSSFSQPLTPALPKPLVFTNANINVLLEETEKGAAVRIAMTYWLKANNSIDPYLKFDRYWKAYDRLLLYEGNTTTQRTAIPIIKATITANENVFVLSKALTNTYSDAYIRSFSWNHLLSSKSMSYTKLGEISRRVLEYTDARVIRLYQNLLSGSKIQTALTNAGLMATINTHFANNATTNQDIDIVLLMSLSYTYYIRCKLFHGEVPDSTFKLQKTNEDREIDELNKLLELVVFELLEHNNILR</sequence>
<protein>
    <recommendedName>
        <fullName evidence="3">ApeA N-terminal domain-containing protein</fullName>
    </recommendedName>
</protein>
<dbReference type="RefSeq" id="WP_055234676.1">
    <property type="nucleotide sequence ID" value="NZ_CP113514.1"/>
</dbReference>
<accession>A0A6A1XFE3</accession>
<evidence type="ECO:0000313" key="1">
    <source>
        <dbReference type="EMBL" id="KAB1324968.1"/>
    </source>
</evidence>
<proteinExistence type="predicted"/>
<organism evidence="1 2">
    <name type="scientific">Bacteroides ovatus</name>
    <dbReference type="NCBI Taxonomy" id="28116"/>
    <lineage>
        <taxon>Bacteria</taxon>
        <taxon>Pseudomonadati</taxon>
        <taxon>Bacteroidota</taxon>
        <taxon>Bacteroidia</taxon>
        <taxon>Bacteroidales</taxon>
        <taxon>Bacteroidaceae</taxon>
        <taxon>Bacteroides</taxon>
    </lineage>
</organism>
<dbReference type="EMBL" id="VWFC01000019">
    <property type="protein sequence ID" value="KAB1324968.1"/>
    <property type="molecule type" value="Genomic_DNA"/>
</dbReference>
<dbReference type="AlphaFoldDB" id="A0A6A1XFE3"/>
<evidence type="ECO:0000313" key="2">
    <source>
        <dbReference type="Proteomes" id="UP000375690"/>
    </source>
</evidence>
<gene>
    <name evidence="1" type="ORF">F3B53_15885</name>
</gene>
<name>A0A6A1XFE3_BACOV</name>
<evidence type="ECO:0008006" key="3">
    <source>
        <dbReference type="Google" id="ProtNLM"/>
    </source>
</evidence>
<comment type="caution">
    <text evidence="1">The sequence shown here is derived from an EMBL/GenBank/DDBJ whole genome shotgun (WGS) entry which is preliminary data.</text>
</comment>
<reference evidence="1 2" key="1">
    <citation type="journal article" date="2019" name="Nat. Med.">
        <title>A library of human gut bacterial isolates paired with longitudinal multiomics data enables mechanistic microbiome research.</title>
        <authorList>
            <person name="Poyet M."/>
            <person name="Groussin M."/>
            <person name="Gibbons S.M."/>
            <person name="Avila-Pacheco J."/>
            <person name="Jiang X."/>
            <person name="Kearney S.M."/>
            <person name="Perrotta A.R."/>
            <person name="Berdy B."/>
            <person name="Zhao S."/>
            <person name="Lieberman T.D."/>
            <person name="Swanson P.K."/>
            <person name="Smith M."/>
            <person name="Roesemann S."/>
            <person name="Alexander J.E."/>
            <person name="Rich S.A."/>
            <person name="Livny J."/>
            <person name="Vlamakis H."/>
            <person name="Clish C."/>
            <person name="Bullock K."/>
            <person name="Deik A."/>
            <person name="Scott J."/>
            <person name="Pierce K.A."/>
            <person name="Xavier R.J."/>
            <person name="Alm E.J."/>
        </authorList>
    </citation>
    <scope>NUCLEOTIDE SEQUENCE [LARGE SCALE GENOMIC DNA]</scope>
    <source>
        <strain evidence="1 2">BIOML-A2</strain>
    </source>
</reference>
<dbReference type="Proteomes" id="UP000375690">
    <property type="component" value="Unassembled WGS sequence"/>
</dbReference>